<organism evidence="1 2">
    <name type="scientific">Mytilus galloprovincialis</name>
    <name type="common">Mediterranean mussel</name>
    <dbReference type="NCBI Taxonomy" id="29158"/>
    <lineage>
        <taxon>Eukaryota</taxon>
        <taxon>Metazoa</taxon>
        <taxon>Spiralia</taxon>
        <taxon>Lophotrochozoa</taxon>
        <taxon>Mollusca</taxon>
        <taxon>Bivalvia</taxon>
        <taxon>Autobranchia</taxon>
        <taxon>Pteriomorphia</taxon>
        <taxon>Mytilida</taxon>
        <taxon>Mytiloidea</taxon>
        <taxon>Mytilidae</taxon>
        <taxon>Mytilinae</taxon>
        <taxon>Mytilus</taxon>
    </lineage>
</organism>
<gene>
    <name evidence="1" type="ORF">MGAL_10B032530</name>
</gene>
<evidence type="ECO:0000313" key="2">
    <source>
        <dbReference type="Proteomes" id="UP000596742"/>
    </source>
</evidence>
<proteinExistence type="predicted"/>
<dbReference type="AlphaFoldDB" id="A0A8B6FNV8"/>
<comment type="caution">
    <text evidence="1">The sequence shown here is derived from an EMBL/GenBank/DDBJ whole genome shotgun (WGS) entry which is preliminary data.</text>
</comment>
<sequence>MGKRIDKYLNKAGEVGYEQKIIHYQSLLIDSGTTEKNLQALQEIKSLDGEPMTPVNMAIHDVTAVNNIMERLNNSCLEINFDAKNLKFVNAVSSEGPEKRSIEVGAYTADSTLMPTGIYSDGYFIDCDVDHRLVGSYCLFKKAATGSLLVSGIYCDGYFIDCDVDHRLVGSYSLFKNAATGFTKIRYNMELKSTNQFENCLNLSSYLKDGRLSLLNAKFFIHAVDTSQDLYCRLALSYINYSETTLLELSKVLKYAIEKRHNEISKAIAWRLTWVYFTKHKSVLPALVDIWPAYRCTCTDESEYINDFCSSDAVIVVQLDTDEVQPLDNFFSIQVIYFTNVIDKNLSLAKQALPCTDDTTISSSSAETLFDNHQNLTLICKSSFLMPQNQYKPSNKKFEIKSCVNLFCKAKGLIQIGEKHFPKQFCDLPTKIIQGEPTLLTGIQIGSSIGTDDFKKGTLGGFVKFRGEDAFLTCCHVFLKAEDLTSDDITLDDGESFLVKCYSNIPTASSNSTGSSFVCGKIQDFGFERHSDGTSIDAALIRLKEGITIDSKHFVAVTGLKSCYLNDICVDYKSFSYSNPRPMISTVSIGAITGMSNTISIVKVEEAVVIEIEAFDKTFKDVLLEGIKAHAVAVIQTLHSRSDLAIPIQKRINTAVEKICGKKTAVETKKAVAEIVGNIYSKTLVQGNGDQSKKLNQLLQEVTIATTTSKLSAIIDDVHMQTTVLKMNVERCARKSRKMFNQIYIPDIPFDMGDSGTCIYVVAPIKGCIGMAIANHPKGGCIATPIREILKYFKIRLNMLKDSS</sequence>
<evidence type="ECO:0000313" key="1">
    <source>
        <dbReference type="EMBL" id="VDI51522.1"/>
    </source>
</evidence>
<protein>
    <submittedName>
        <fullName evidence="1">Uncharacterized protein</fullName>
    </submittedName>
</protein>
<dbReference type="OrthoDB" id="10456856at2759"/>
<dbReference type="EMBL" id="UYJE01007075">
    <property type="protein sequence ID" value="VDI51522.1"/>
    <property type="molecule type" value="Genomic_DNA"/>
</dbReference>
<reference evidence="1" key="1">
    <citation type="submission" date="2018-11" db="EMBL/GenBank/DDBJ databases">
        <authorList>
            <person name="Alioto T."/>
            <person name="Alioto T."/>
        </authorList>
    </citation>
    <scope>NUCLEOTIDE SEQUENCE</scope>
</reference>
<dbReference type="Proteomes" id="UP000596742">
    <property type="component" value="Unassembled WGS sequence"/>
</dbReference>
<name>A0A8B6FNV8_MYTGA</name>
<accession>A0A8B6FNV8</accession>
<keyword evidence="2" id="KW-1185">Reference proteome</keyword>